<evidence type="ECO:0000313" key="4">
    <source>
        <dbReference type="EMBL" id="CAJ1382136.1"/>
    </source>
</evidence>
<dbReference type="EMBL" id="CAUJNA010000875">
    <property type="protein sequence ID" value="CAJ1382136.1"/>
    <property type="molecule type" value="Genomic_DNA"/>
</dbReference>
<keyword evidence="5" id="KW-1185">Reference proteome</keyword>
<evidence type="ECO:0000313" key="5">
    <source>
        <dbReference type="Proteomes" id="UP001178507"/>
    </source>
</evidence>
<name>A0AA36I8F5_9DINO</name>
<feature type="transmembrane region" description="Helical" evidence="1">
    <location>
        <begin position="43"/>
        <end position="67"/>
    </location>
</feature>
<proteinExistence type="predicted"/>
<feature type="signal peptide" evidence="2">
    <location>
        <begin position="1"/>
        <end position="27"/>
    </location>
</feature>
<keyword evidence="1" id="KW-1133">Transmembrane helix</keyword>
<dbReference type="PANTHER" id="PTHR48136">
    <property type="entry name" value="RUBREDOXIN-LIKE SUPERFAMILY PROTEIN"/>
    <property type="match status" value="1"/>
</dbReference>
<dbReference type="PANTHER" id="PTHR48136:SF1">
    <property type="entry name" value="RUBREDOXIN-LIKE SUPERFAMILY PROTEIN"/>
    <property type="match status" value="1"/>
</dbReference>
<dbReference type="PROSITE" id="PS51257">
    <property type="entry name" value="PROKAR_LIPOPROTEIN"/>
    <property type="match status" value="1"/>
</dbReference>
<dbReference type="Proteomes" id="UP001178507">
    <property type="component" value="Unassembled WGS sequence"/>
</dbReference>
<keyword evidence="1" id="KW-0472">Membrane</keyword>
<dbReference type="GO" id="GO:0005506">
    <property type="term" value="F:iron ion binding"/>
    <property type="evidence" value="ECO:0007669"/>
    <property type="project" value="InterPro"/>
</dbReference>
<keyword evidence="2" id="KW-0732">Signal</keyword>
<evidence type="ECO:0000256" key="2">
    <source>
        <dbReference type="SAM" id="SignalP"/>
    </source>
</evidence>
<sequence length="161" mass="16721">MAFRGLAPLLLMAGCAFTVLSPTRVRAVPAALSSGTAGASGLGAGGFSAAGGMALAGMAGVAAAGALRRKDRVACSAKQYWEGEWICADCGYIYNERAFGSKFEDLQQGFKCPQCAAPRRRFARKLGDKIGTTLDGGDTPIIIFTAVCLLIVLGIAYYSLQ</sequence>
<comment type="caution">
    <text evidence="4">The sequence shown here is derived from an EMBL/GenBank/DDBJ whole genome shotgun (WGS) entry which is preliminary data.</text>
</comment>
<dbReference type="InterPro" id="IPR024934">
    <property type="entry name" value="Rubredoxin-like_dom"/>
</dbReference>
<gene>
    <name evidence="4" type="ORF">EVOR1521_LOCUS9588</name>
</gene>
<dbReference type="SUPFAM" id="SSF57802">
    <property type="entry name" value="Rubredoxin-like"/>
    <property type="match status" value="1"/>
</dbReference>
<dbReference type="AlphaFoldDB" id="A0AA36I8F5"/>
<dbReference type="Gene3D" id="2.20.28.10">
    <property type="match status" value="1"/>
</dbReference>
<organism evidence="4 5">
    <name type="scientific">Effrenium voratum</name>
    <dbReference type="NCBI Taxonomy" id="2562239"/>
    <lineage>
        <taxon>Eukaryota</taxon>
        <taxon>Sar</taxon>
        <taxon>Alveolata</taxon>
        <taxon>Dinophyceae</taxon>
        <taxon>Suessiales</taxon>
        <taxon>Symbiodiniaceae</taxon>
        <taxon>Effrenium</taxon>
    </lineage>
</organism>
<keyword evidence="1" id="KW-0812">Transmembrane</keyword>
<feature type="domain" description="Rubredoxin-like" evidence="3">
    <location>
        <begin position="82"/>
        <end position="125"/>
    </location>
</feature>
<feature type="chain" id="PRO_5041241644" description="Rubredoxin-like domain-containing protein" evidence="2">
    <location>
        <begin position="28"/>
        <end position="161"/>
    </location>
</feature>
<accession>A0AA36I8F5</accession>
<reference evidence="4" key="1">
    <citation type="submission" date="2023-08" db="EMBL/GenBank/DDBJ databases">
        <authorList>
            <person name="Chen Y."/>
            <person name="Shah S."/>
            <person name="Dougan E. K."/>
            <person name="Thang M."/>
            <person name="Chan C."/>
        </authorList>
    </citation>
    <scope>NUCLEOTIDE SEQUENCE</scope>
</reference>
<feature type="transmembrane region" description="Helical" evidence="1">
    <location>
        <begin position="141"/>
        <end position="160"/>
    </location>
</feature>
<dbReference type="PROSITE" id="PS50903">
    <property type="entry name" value="RUBREDOXIN_LIKE"/>
    <property type="match status" value="1"/>
</dbReference>
<protein>
    <recommendedName>
        <fullName evidence="3">Rubredoxin-like domain-containing protein</fullName>
    </recommendedName>
</protein>
<evidence type="ECO:0000259" key="3">
    <source>
        <dbReference type="PROSITE" id="PS50903"/>
    </source>
</evidence>
<evidence type="ECO:0000256" key="1">
    <source>
        <dbReference type="SAM" id="Phobius"/>
    </source>
</evidence>